<reference evidence="1 2" key="1">
    <citation type="submission" date="2017-04" db="EMBL/GenBank/DDBJ databases">
        <title>Novel microbial lineages endemic to geothermal iron-oxide mats fill important gaps in the evolutionary history of Archaea.</title>
        <authorList>
            <person name="Jay Z.J."/>
            <person name="Beam J.P."/>
            <person name="Dlakic M."/>
            <person name="Rusch D.B."/>
            <person name="Kozubal M.A."/>
            <person name="Inskeep W.P."/>
        </authorList>
    </citation>
    <scope>NUCLEOTIDE SEQUENCE [LARGE SCALE GENOMIC DNA]</scope>
    <source>
        <strain evidence="1">ECH_B_1</strain>
    </source>
</reference>
<proteinExistence type="predicted"/>
<name>A0A2R6BJ75_9ARCH</name>
<dbReference type="AlphaFoldDB" id="A0A2R6BJ75"/>
<gene>
    <name evidence="1" type="ORF">B9Q05_12585</name>
</gene>
<evidence type="ECO:0000313" key="1">
    <source>
        <dbReference type="EMBL" id="PSN98659.1"/>
    </source>
</evidence>
<organism evidence="1 2">
    <name type="scientific">Candidatus Marsarchaeota G2 archaeon ECH_B_1</name>
    <dbReference type="NCBI Taxonomy" id="1978159"/>
    <lineage>
        <taxon>Archaea</taxon>
        <taxon>Candidatus Marsarchaeota</taxon>
        <taxon>Candidatus Marsarchaeota group 2</taxon>
    </lineage>
</organism>
<comment type="caution">
    <text evidence="1">The sequence shown here is derived from an EMBL/GenBank/DDBJ whole genome shotgun (WGS) entry which is preliminary data.</text>
</comment>
<dbReference type="EMBL" id="NEXG01000054">
    <property type="protein sequence ID" value="PSN98659.1"/>
    <property type="molecule type" value="Genomic_DNA"/>
</dbReference>
<dbReference type="Proteomes" id="UP000241120">
    <property type="component" value="Unassembled WGS sequence"/>
</dbReference>
<accession>A0A2R6BJ75</accession>
<sequence>MIVANELTFEYESITGAYTIKGPMFKFKVRAEYTLQVDAPTLYIDIVGGRLLVYGEQGFIEVGDLTPEAGFSRVSPGGKFPIELRAQFSPESFQRLLEIASNSRRFQIQVFYRRYLMYIRLVNEPLIKNELGGLFSLYHGVVGGKVDGLPNVSMFKVDAEEWARAVENTKAAQYVTHSLLILNTDKEPIKELLEIIKKAEELLLKGQIKEPLAKVREICDWFGHKNKNQEDRYSRLKSFDLSDSERENLVNFLDVLWDWSSKGHHYTPEGYVCTEEQAWMSIHMGYLILSYLSRKQMIQPV</sequence>
<evidence type="ECO:0000313" key="2">
    <source>
        <dbReference type="Proteomes" id="UP000241120"/>
    </source>
</evidence>
<protein>
    <submittedName>
        <fullName evidence="1">Uncharacterized protein</fullName>
    </submittedName>
</protein>